<keyword evidence="3 8" id="KW-0349">Heme</keyword>
<sequence>MAILLQDLSLTSKGILAFFALYIVYQIVRLSAQFYRHNSIIKKNGCKPVATYPHRDPIFGLDIFLENSKLTKTGGFWDRVRERYLALDCWTFSQLLLGTRVINTAEPENIKAMLATQFKDFELPPRRKEALQPIFGHGIFTTDGKEWEASRALLRPNFSRNQIADIETFEHHVSAMISWIPKDETTVDLQELFFMLTLDSATEFLFGKSTSVLEGDVTNEEGVKFGEAFNYATARMSLQTRLGKLAVILPDKKFKDSVNLIHEYVQNYVQKALHKKSLTLETPGEANSRRYVFLEELAKTGYSEKKIQDELLNILLAGRDTTAGLLSYLFHYLARRPDVFDKLRAEVVALGNDQPTFEDMKGMKYLQYCLNETLRMQPIVPSNFRFAIKDTTLPVGGGPDGKSPIFVKAGTQVNYQVYVMHRRKDLYGEDALEFKPERWENLRPSWHFLPFNGGPRICIGQQFALTEASYATIRILQAFKRIEPRDSSILTEAMTLTMAPRNGVKVGLIPA</sequence>
<dbReference type="PANTHER" id="PTHR24287:SF1">
    <property type="entry name" value="P450, PUTATIVE (EUROFUNG)-RELATED"/>
    <property type="match status" value="1"/>
</dbReference>
<keyword evidence="4 8" id="KW-0479">Metal-binding</keyword>
<evidence type="ECO:0000256" key="8">
    <source>
        <dbReference type="PIRSR" id="PIRSR602402-1"/>
    </source>
</evidence>
<evidence type="ECO:0000256" key="1">
    <source>
        <dbReference type="ARBA" id="ARBA00001971"/>
    </source>
</evidence>
<dbReference type="InterPro" id="IPR047146">
    <property type="entry name" value="Cyt_P450_E_CYP52_fungi"/>
</dbReference>
<evidence type="ECO:0000313" key="10">
    <source>
        <dbReference type="EMBL" id="PMD14180.1"/>
    </source>
</evidence>
<comment type="similarity">
    <text evidence="2 9">Belongs to the cytochrome P450 family.</text>
</comment>
<evidence type="ECO:0000256" key="4">
    <source>
        <dbReference type="ARBA" id="ARBA00022723"/>
    </source>
</evidence>
<keyword evidence="7 9" id="KW-0503">Monooxygenase</keyword>
<dbReference type="AlphaFoldDB" id="A0A2J6PJI5"/>
<dbReference type="InterPro" id="IPR017972">
    <property type="entry name" value="Cyt_P450_CS"/>
</dbReference>
<dbReference type="PROSITE" id="PS00086">
    <property type="entry name" value="CYTOCHROME_P450"/>
    <property type="match status" value="1"/>
</dbReference>
<organism evidence="10 11">
    <name type="scientific">Hyaloscypha hepaticicola</name>
    <dbReference type="NCBI Taxonomy" id="2082293"/>
    <lineage>
        <taxon>Eukaryota</taxon>
        <taxon>Fungi</taxon>
        <taxon>Dikarya</taxon>
        <taxon>Ascomycota</taxon>
        <taxon>Pezizomycotina</taxon>
        <taxon>Leotiomycetes</taxon>
        <taxon>Helotiales</taxon>
        <taxon>Hyaloscyphaceae</taxon>
        <taxon>Hyaloscypha</taxon>
    </lineage>
</organism>
<dbReference type="EMBL" id="KZ613524">
    <property type="protein sequence ID" value="PMD14180.1"/>
    <property type="molecule type" value="Genomic_DNA"/>
</dbReference>
<keyword evidence="6 8" id="KW-0408">Iron</keyword>
<dbReference type="SUPFAM" id="SSF48264">
    <property type="entry name" value="Cytochrome P450"/>
    <property type="match status" value="1"/>
</dbReference>
<dbReference type="InterPro" id="IPR002402">
    <property type="entry name" value="Cyt_P450_E_grp-II"/>
</dbReference>
<dbReference type="Proteomes" id="UP000235672">
    <property type="component" value="Unassembled WGS sequence"/>
</dbReference>
<dbReference type="OrthoDB" id="1470350at2759"/>
<dbReference type="InterPro" id="IPR001128">
    <property type="entry name" value="Cyt_P450"/>
</dbReference>
<dbReference type="STRING" id="1745343.A0A2J6PJI5"/>
<proteinExistence type="inferred from homology"/>
<dbReference type="PRINTS" id="PR00464">
    <property type="entry name" value="EP450II"/>
</dbReference>
<keyword evidence="5 9" id="KW-0560">Oxidoreductase</keyword>
<evidence type="ECO:0000256" key="7">
    <source>
        <dbReference type="ARBA" id="ARBA00023033"/>
    </source>
</evidence>
<dbReference type="CDD" id="cd11063">
    <property type="entry name" value="CYP52"/>
    <property type="match status" value="1"/>
</dbReference>
<dbReference type="InterPro" id="IPR036396">
    <property type="entry name" value="Cyt_P450_sf"/>
</dbReference>
<evidence type="ECO:0000256" key="3">
    <source>
        <dbReference type="ARBA" id="ARBA00022617"/>
    </source>
</evidence>
<feature type="binding site" description="axial binding residue" evidence="8">
    <location>
        <position position="458"/>
    </location>
    <ligand>
        <name>heme</name>
        <dbReference type="ChEBI" id="CHEBI:30413"/>
    </ligand>
    <ligandPart>
        <name>Fe</name>
        <dbReference type="ChEBI" id="CHEBI:18248"/>
    </ligandPart>
</feature>
<name>A0A2J6PJI5_9HELO</name>
<dbReference type="PANTHER" id="PTHR24287">
    <property type="entry name" value="P450, PUTATIVE (EUROFUNG)-RELATED"/>
    <property type="match status" value="1"/>
</dbReference>
<evidence type="ECO:0000256" key="5">
    <source>
        <dbReference type="ARBA" id="ARBA00023002"/>
    </source>
</evidence>
<comment type="cofactor">
    <cofactor evidence="1 8">
        <name>heme</name>
        <dbReference type="ChEBI" id="CHEBI:30413"/>
    </cofactor>
</comment>
<dbReference type="GO" id="GO:0020037">
    <property type="term" value="F:heme binding"/>
    <property type="evidence" value="ECO:0007669"/>
    <property type="project" value="InterPro"/>
</dbReference>
<dbReference type="GO" id="GO:0005506">
    <property type="term" value="F:iron ion binding"/>
    <property type="evidence" value="ECO:0007669"/>
    <property type="project" value="InterPro"/>
</dbReference>
<protein>
    <submittedName>
        <fullName evidence="10">Putative cytochrome P450</fullName>
    </submittedName>
</protein>
<dbReference type="GO" id="GO:0016712">
    <property type="term" value="F:oxidoreductase activity, acting on paired donors, with incorporation or reduction of molecular oxygen, reduced flavin or flavoprotein as one donor, and incorporation of one atom of oxygen"/>
    <property type="evidence" value="ECO:0007669"/>
    <property type="project" value="InterPro"/>
</dbReference>
<evidence type="ECO:0000256" key="9">
    <source>
        <dbReference type="RuleBase" id="RU000461"/>
    </source>
</evidence>
<evidence type="ECO:0000256" key="2">
    <source>
        <dbReference type="ARBA" id="ARBA00010617"/>
    </source>
</evidence>
<dbReference type="InterPro" id="IPR002974">
    <property type="entry name" value="Cyt_P450_E_CYP52_ascomycetes"/>
</dbReference>
<evidence type="ECO:0000256" key="6">
    <source>
        <dbReference type="ARBA" id="ARBA00023004"/>
    </source>
</evidence>
<gene>
    <name evidence="10" type="ORF">NA56DRAFT_664937</name>
</gene>
<dbReference type="PRINTS" id="PR00385">
    <property type="entry name" value="P450"/>
</dbReference>
<dbReference type="PRINTS" id="PR01239">
    <property type="entry name" value="EP450IICYP52"/>
</dbReference>
<evidence type="ECO:0000313" key="11">
    <source>
        <dbReference type="Proteomes" id="UP000235672"/>
    </source>
</evidence>
<accession>A0A2J6PJI5</accession>
<dbReference type="Pfam" id="PF00067">
    <property type="entry name" value="p450"/>
    <property type="match status" value="1"/>
</dbReference>
<keyword evidence="11" id="KW-1185">Reference proteome</keyword>
<reference evidence="10 11" key="1">
    <citation type="submission" date="2016-05" db="EMBL/GenBank/DDBJ databases">
        <title>A degradative enzymes factory behind the ericoid mycorrhizal symbiosis.</title>
        <authorList>
            <consortium name="DOE Joint Genome Institute"/>
            <person name="Martino E."/>
            <person name="Morin E."/>
            <person name="Grelet G."/>
            <person name="Kuo A."/>
            <person name="Kohler A."/>
            <person name="Daghino S."/>
            <person name="Barry K."/>
            <person name="Choi C."/>
            <person name="Cichocki N."/>
            <person name="Clum A."/>
            <person name="Copeland A."/>
            <person name="Hainaut M."/>
            <person name="Haridas S."/>
            <person name="Labutti K."/>
            <person name="Lindquist E."/>
            <person name="Lipzen A."/>
            <person name="Khouja H.-R."/>
            <person name="Murat C."/>
            <person name="Ohm R."/>
            <person name="Olson A."/>
            <person name="Spatafora J."/>
            <person name="Veneault-Fourrey C."/>
            <person name="Henrissat B."/>
            <person name="Grigoriev I."/>
            <person name="Martin F."/>
            <person name="Perotto S."/>
        </authorList>
    </citation>
    <scope>NUCLEOTIDE SEQUENCE [LARGE SCALE GENOMIC DNA]</scope>
    <source>
        <strain evidence="10 11">UAMH 7357</strain>
    </source>
</reference>
<dbReference type="Gene3D" id="1.10.630.10">
    <property type="entry name" value="Cytochrome P450"/>
    <property type="match status" value="1"/>
</dbReference>